<dbReference type="PANTHER" id="PTHR37813">
    <property type="entry name" value="FELS-2 PROPHAGE PROTEIN"/>
    <property type="match status" value="1"/>
</dbReference>
<evidence type="ECO:0000259" key="3">
    <source>
        <dbReference type="Pfam" id="PF10145"/>
    </source>
</evidence>
<evidence type="ECO:0000313" key="5">
    <source>
        <dbReference type="Proteomes" id="UP000601041"/>
    </source>
</evidence>
<dbReference type="PANTHER" id="PTHR37813:SF1">
    <property type="entry name" value="FELS-2 PROPHAGE PROTEIN"/>
    <property type="match status" value="1"/>
</dbReference>
<dbReference type="RefSeq" id="WP_142587786.1">
    <property type="nucleotide sequence ID" value="NZ_CABFWE030000005.1"/>
</dbReference>
<gene>
    <name evidence="4" type="ORF">RHAB21_02517</name>
</gene>
<organism evidence="4 5">
    <name type="scientific">Pseudorhizobium halotolerans</name>
    <dbReference type="NCBI Taxonomy" id="1233081"/>
    <lineage>
        <taxon>Bacteria</taxon>
        <taxon>Pseudomonadati</taxon>
        <taxon>Pseudomonadota</taxon>
        <taxon>Alphaproteobacteria</taxon>
        <taxon>Hyphomicrobiales</taxon>
        <taxon>Rhizobiaceae</taxon>
        <taxon>Rhizobium/Agrobacterium group</taxon>
        <taxon>Pseudorhizobium</taxon>
    </lineage>
</organism>
<dbReference type="InterPro" id="IPR010090">
    <property type="entry name" value="Phage_tape_meas"/>
</dbReference>
<name>A0ABM8PLE7_9HYPH</name>
<dbReference type="NCBIfam" id="TIGR01760">
    <property type="entry name" value="tape_meas_TP901"/>
    <property type="match status" value="1"/>
</dbReference>
<proteinExistence type="predicted"/>
<feature type="domain" description="Phage tail tape measure protein" evidence="3">
    <location>
        <begin position="120"/>
        <end position="287"/>
    </location>
</feature>
<accession>A0ABM8PLE7</accession>
<evidence type="ECO:0000256" key="1">
    <source>
        <dbReference type="ARBA" id="ARBA00022612"/>
    </source>
</evidence>
<comment type="caution">
    <text evidence="4">The sequence shown here is derived from an EMBL/GenBank/DDBJ whole genome shotgun (WGS) entry which is preliminary data.</text>
</comment>
<keyword evidence="1" id="KW-1188">Viral release from host cell</keyword>
<dbReference type="Proteomes" id="UP000601041">
    <property type="component" value="Unassembled WGS sequence"/>
</dbReference>
<feature type="region of interest" description="Disordered" evidence="2">
    <location>
        <begin position="459"/>
        <end position="479"/>
    </location>
</feature>
<keyword evidence="5" id="KW-1185">Reference proteome</keyword>
<feature type="region of interest" description="Disordered" evidence="2">
    <location>
        <begin position="597"/>
        <end position="622"/>
    </location>
</feature>
<reference evidence="4 5" key="1">
    <citation type="submission" date="2020-11" db="EMBL/GenBank/DDBJ databases">
        <authorList>
            <person name="Lassalle F."/>
        </authorList>
    </citation>
    <scope>NUCLEOTIDE SEQUENCE [LARGE SCALE GENOMIC DNA]</scope>
    <source>
        <strain evidence="4 5">AB21</strain>
    </source>
</reference>
<dbReference type="EMBL" id="CABFWE030000005">
    <property type="protein sequence ID" value="CAD7036380.1"/>
    <property type="molecule type" value="Genomic_DNA"/>
</dbReference>
<protein>
    <submittedName>
        <fullName evidence="4">Phage tail tape measure protein</fullName>
    </submittedName>
</protein>
<sequence length="622" mass="65636">MNREIEARLKISAVDRTGAALKSVSGKLDQVNRRAAALTRQQGVMARTSQAAFATMARYAAPAVLAYGAKQAVTEFAAVERQMTRIGITADASAKDIEAAFATVQAETKKLALPIEQGISALDTMVASGMSLQEAMAFLPSVLATAQASGAATEDIANTGLKAASALKIEANELQRAFDIMVTGGKAGQFELKDMAQYIPGLANSFASLGYNGEDGLKRLVAVLQTIREDTGDASAAATQAQNIFGKMYSEETAKKFGKMGIDLRKEMAAAKQAGEDALSAFVRLSKEAIKGDLSKLPLLFTDQEFRLGMQSLITSEESFRKFLELMNSAEVNGTVFRDLAKVTGDTQASIDRLSGSWNKLMNSIGRGIAASGGVDAMDAVSSTVDYHTAVNDGLRKRGMSGWWERTRWGLTSSQAEKDQAAVEGGYSDPEFLRDYRTRKYIDGTARASVGRQNQKVVLPEFPGSSGKGLPVPGQRPSPYPDMPRQLDGVPPALRSGPQVASMGQPSSGFFRIPSREEFQEALKIDATGLKQSGDEAAQKVAEGGRQAGKEIEDSAAFLKVAGVDVGAAIMSAAEKLHQAAMRLSGAQAAVGNAATGNRTGVNADVGRTMPPSAGRPVGGGP</sequence>
<dbReference type="Pfam" id="PF10145">
    <property type="entry name" value="PhageMin_Tail"/>
    <property type="match status" value="1"/>
</dbReference>
<evidence type="ECO:0000256" key="2">
    <source>
        <dbReference type="SAM" id="MobiDB-lite"/>
    </source>
</evidence>
<evidence type="ECO:0000313" key="4">
    <source>
        <dbReference type="EMBL" id="CAD7036380.1"/>
    </source>
</evidence>